<evidence type="ECO:0000256" key="7">
    <source>
        <dbReference type="ARBA" id="ARBA00038093"/>
    </source>
</evidence>
<comment type="function">
    <text evidence="8">Toxic component of a toxin-antitoxin (TA) system. An RNase.</text>
</comment>
<sequence>MKLLDTTFLAHYYRGDDRVESFLEAHDDEEDLVTSAINVEEIAVGVHTVEDDPSLESVLADLGWLTILPFKPEDAFAAARIEAALHADETVAQDRINALAGDVLIAGVAENRDATIVTENVDDFEALGVSVEAY</sequence>
<feature type="domain" description="PIN" evidence="9">
    <location>
        <begin position="3"/>
        <end position="126"/>
    </location>
</feature>
<dbReference type="GO" id="GO:0090729">
    <property type="term" value="F:toxin activity"/>
    <property type="evidence" value="ECO:0007669"/>
    <property type="project" value="UniProtKB-KW"/>
</dbReference>
<reference evidence="10 11" key="1">
    <citation type="submission" date="2020-12" db="EMBL/GenBank/DDBJ databases">
        <title>Halosimplex halophilum sp. nov. and Halosimplex salinum sp. nov., two new members of the genus Halosimplex.</title>
        <authorList>
            <person name="Cui H.L."/>
        </authorList>
    </citation>
    <scope>NUCLEOTIDE SEQUENCE [LARGE SCALE GENOMIC DNA]</scope>
    <source>
        <strain evidence="10 11">YGH94</strain>
    </source>
</reference>
<dbReference type="GO" id="GO:0000287">
    <property type="term" value="F:magnesium ion binding"/>
    <property type="evidence" value="ECO:0007669"/>
    <property type="project" value="UniProtKB-UniRule"/>
</dbReference>
<evidence type="ECO:0000313" key="10">
    <source>
        <dbReference type="EMBL" id="QPV64943.1"/>
    </source>
</evidence>
<keyword evidence="3 8" id="KW-0540">Nuclease</keyword>
<dbReference type="EMBL" id="CP065856">
    <property type="protein sequence ID" value="QPV64943.1"/>
    <property type="molecule type" value="Genomic_DNA"/>
</dbReference>
<evidence type="ECO:0000256" key="2">
    <source>
        <dbReference type="ARBA" id="ARBA00022649"/>
    </source>
</evidence>
<dbReference type="InterPro" id="IPR050556">
    <property type="entry name" value="Type_II_TA_system_RNase"/>
</dbReference>
<dbReference type="HAMAP" id="MF_00265">
    <property type="entry name" value="VapC_Nob1"/>
    <property type="match status" value="1"/>
</dbReference>
<evidence type="ECO:0000256" key="3">
    <source>
        <dbReference type="ARBA" id="ARBA00022722"/>
    </source>
</evidence>
<comment type="cofactor">
    <cofactor evidence="1 8">
        <name>Mg(2+)</name>
        <dbReference type="ChEBI" id="CHEBI:18420"/>
    </cofactor>
</comment>
<evidence type="ECO:0000313" key="11">
    <source>
        <dbReference type="Proteomes" id="UP000595001"/>
    </source>
</evidence>
<name>A0A7U3WBE8_9EURY</name>
<dbReference type="EC" id="3.1.-.-" evidence="8"/>
<dbReference type="PANTHER" id="PTHR33653:SF1">
    <property type="entry name" value="RIBONUCLEASE VAPC2"/>
    <property type="match status" value="1"/>
</dbReference>
<dbReference type="SUPFAM" id="SSF88723">
    <property type="entry name" value="PIN domain-like"/>
    <property type="match status" value="1"/>
</dbReference>
<evidence type="ECO:0000256" key="8">
    <source>
        <dbReference type="HAMAP-Rule" id="MF_00265"/>
    </source>
</evidence>
<dbReference type="OrthoDB" id="147588at2157"/>
<keyword evidence="6 8" id="KW-0460">Magnesium</keyword>
<comment type="similarity">
    <text evidence="7 8">Belongs to the PINc/VapC protein family.</text>
</comment>
<dbReference type="RefSeq" id="WP_198063701.1">
    <property type="nucleotide sequence ID" value="NZ_CP065856.1"/>
</dbReference>
<organism evidence="10 11">
    <name type="scientific">Halosimplex litoreum</name>
    <dbReference type="NCBI Taxonomy" id="1198301"/>
    <lineage>
        <taxon>Archaea</taxon>
        <taxon>Methanobacteriati</taxon>
        <taxon>Methanobacteriota</taxon>
        <taxon>Stenosarchaea group</taxon>
        <taxon>Halobacteria</taxon>
        <taxon>Halobacteriales</taxon>
        <taxon>Haloarculaceae</taxon>
        <taxon>Halosimplex</taxon>
    </lineage>
</organism>
<dbReference type="InterPro" id="IPR022907">
    <property type="entry name" value="VapC_family"/>
</dbReference>
<evidence type="ECO:0000259" key="9">
    <source>
        <dbReference type="Pfam" id="PF01850"/>
    </source>
</evidence>
<accession>A0A7U3WBE8</accession>
<keyword evidence="5 8" id="KW-0378">Hydrolase</keyword>
<keyword evidence="8" id="KW-0800">Toxin</keyword>
<dbReference type="AlphaFoldDB" id="A0A7U3WBE8"/>
<evidence type="ECO:0000256" key="6">
    <source>
        <dbReference type="ARBA" id="ARBA00022842"/>
    </source>
</evidence>
<evidence type="ECO:0000256" key="4">
    <source>
        <dbReference type="ARBA" id="ARBA00022723"/>
    </source>
</evidence>
<evidence type="ECO:0000256" key="1">
    <source>
        <dbReference type="ARBA" id="ARBA00001946"/>
    </source>
</evidence>
<dbReference type="InterPro" id="IPR002716">
    <property type="entry name" value="PIN_dom"/>
</dbReference>
<keyword evidence="11" id="KW-1185">Reference proteome</keyword>
<feature type="binding site" evidence="8">
    <location>
        <position position="102"/>
    </location>
    <ligand>
        <name>Mg(2+)</name>
        <dbReference type="ChEBI" id="CHEBI:18420"/>
    </ligand>
</feature>
<evidence type="ECO:0000256" key="5">
    <source>
        <dbReference type="ARBA" id="ARBA00022801"/>
    </source>
</evidence>
<feature type="binding site" evidence="8">
    <location>
        <position position="5"/>
    </location>
    <ligand>
        <name>Mg(2+)</name>
        <dbReference type="ChEBI" id="CHEBI:18420"/>
    </ligand>
</feature>
<proteinExistence type="inferred from homology"/>
<dbReference type="GO" id="GO:0016787">
    <property type="term" value="F:hydrolase activity"/>
    <property type="evidence" value="ECO:0007669"/>
    <property type="project" value="UniProtKB-KW"/>
</dbReference>
<dbReference type="InterPro" id="IPR029060">
    <property type="entry name" value="PIN-like_dom_sf"/>
</dbReference>
<dbReference type="PANTHER" id="PTHR33653">
    <property type="entry name" value="RIBONUCLEASE VAPC2"/>
    <property type="match status" value="1"/>
</dbReference>
<dbReference type="GeneID" id="60588862"/>
<keyword evidence="4 8" id="KW-0479">Metal-binding</keyword>
<protein>
    <recommendedName>
        <fullName evidence="8">Ribonuclease VapC</fullName>
        <shortName evidence="8">RNase VapC</shortName>
        <ecNumber evidence="8">3.1.-.-</ecNumber>
    </recommendedName>
    <alternativeName>
        <fullName evidence="8">Putative toxin VapC</fullName>
    </alternativeName>
</protein>
<gene>
    <name evidence="8" type="primary">vapC</name>
    <name evidence="10" type="ORF">I7X12_10175</name>
</gene>
<dbReference type="Pfam" id="PF01850">
    <property type="entry name" value="PIN"/>
    <property type="match status" value="1"/>
</dbReference>
<dbReference type="Gene3D" id="3.40.50.1010">
    <property type="entry name" value="5'-nuclease"/>
    <property type="match status" value="1"/>
</dbReference>
<dbReference type="GO" id="GO:0004540">
    <property type="term" value="F:RNA nuclease activity"/>
    <property type="evidence" value="ECO:0007669"/>
    <property type="project" value="InterPro"/>
</dbReference>
<keyword evidence="2 8" id="KW-1277">Toxin-antitoxin system</keyword>
<dbReference type="KEGG" id="hlt:I7X12_10175"/>
<dbReference type="Proteomes" id="UP000595001">
    <property type="component" value="Chromosome"/>
</dbReference>